<dbReference type="EC" id="3.1.-.-" evidence="1"/>
<dbReference type="GO" id="GO:0016787">
    <property type="term" value="F:hydrolase activity"/>
    <property type="evidence" value="ECO:0007669"/>
    <property type="project" value="UniProtKB-KW"/>
</dbReference>
<name>A0A454D448_VIBHA</name>
<evidence type="ECO:0000313" key="1">
    <source>
        <dbReference type="EMBL" id="EKM33477.1"/>
    </source>
</evidence>
<sequence>PVNKFGKQRQIIEITLLVVH</sequence>
<organism evidence="1 2">
    <name type="scientific">Vibrio harveyi</name>
    <name type="common">Beneckea harveyi</name>
    <dbReference type="NCBI Taxonomy" id="669"/>
    <lineage>
        <taxon>Bacteria</taxon>
        <taxon>Pseudomonadati</taxon>
        <taxon>Pseudomonadota</taxon>
        <taxon>Gammaproteobacteria</taxon>
        <taxon>Vibrionales</taxon>
        <taxon>Vibrionaceae</taxon>
        <taxon>Vibrio</taxon>
    </lineage>
</organism>
<dbReference type="AlphaFoldDB" id="A0A454D448"/>
<keyword evidence="1" id="KW-0378">Hydrolase</keyword>
<dbReference type="EMBL" id="AJSR01000257">
    <property type="protein sequence ID" value="EKM33477.1"/>
    <property type="molecule type" value="Genomic_DNA"/>
</dbReference>
<comment type="caution">
    <text evidence="1">The sequence shown here is derived from an EMBL/GenBank/DDBJ whole genome shotgun (WGS) entry which is preliminary data.</text>
</comment>
<protein>
    <submittedName>
        <fullName evidence="1">Esterase YbfF</fullName>
        <ecNumber evidence="1">3.1.-.-</ecNumber>
    </submittedName>
</protein>
<evidence type="ECO:0000313" key="2">
    <source>
        <dbReference type="Proteomes" id="UP000008367"/>
    </source>
</evidence>
<proteinExistence type="predicted"/>
<gene>
    <name evidence="1" type="primary">ybfF</name>
    <name evidence="1" type="ORF">VCHENC02_1077B</name>
</gene>
<dbReference type="Proteomes" id="UP000008367">
    <property type="component" value="Unassembled WGS sequence"/>
</dbReference>
<feature type="non-terminal residue" evidence="1">
    <location>
        <position position="1"/>
    </location>
</feature>
<accession>A0A454D448</accession>
<reference evidence="1 2" key="1">
    <citation type="submission" date="2012-10" db="EMBL/GenBank/DDBJ databases">
        <title>Genome sequence of Vibrio Cholerae HENC-02.</title>
        <authorList>
            <person name="Eppinger M."/>
            <person name="Hasan N.A."/>
            <person name="Sengamalay N."/>
            <person name="Hine E."/>
            <person name="Su Q."/>
            <person name="Daugherty S.C."/>
            <person name="Young S."/>
            <person name="Sadzewicz L."/>
            <person name="Tallon L."/>
            <person name="Cebula T.A."/>
            <person name="Ravel J."/>
            <person name="Colwell R.R."/>
        </authorList>
    </citation>
    <scope>NUCLEOTIDE SEQUENCE [LARGE SCALE GENOMIC DNA]</scope>
    <source>
        <strain evidence="1 2">HENC-02</strain>
    </source>
</reference>